<dbReference type="InterPro" id="IPR029058">
    <property type="entry name" value="AB_hydrolase_fold"/>
</dbReference>
<dbReference type="PANTHER" id="PTHR17630">
    <property type="entry name" value="DIENELACTONE HYDROLASE"/>
    <property type="match status" value="1"/>
</dbReference>
<gene>
    <name evidence="2" type="ORF">OIDMADRAFT_199332</name>
</gene>
<accession>A0A0C3DDX5</accession>
<evidence type="ECO:0000259" key="1">
    <source>
        <dbReference type="Pfam" id="PF01738"/>
    </source>
</evidence>
<sequence>MASHPPSDCCTVGVKHEGEPTGTTFKLADNIETYVAEPKGKQKDAAILFITDVLGVWQNSQLMADQFAANGYYTLLPDLFDGDPIPLNGSLAVGLMEWLKNGSDGKHPHTSASVDPIVEKALKYLKEEKGFKKVGAVGYCFGGKYVARFLAEGKGIDVGYTAHPSFVTDEELAAITGPFSISAAETDTIFTTELRHKSEAILIGTKQPFQINLFSGVSHGFAMRGDLSVKSEKFGREQAFLQAVAWFNEHLS</sequence>
<dbReference type="FunCoup" id="A0A0C3DDX5">
    <property type="interactions" value="272"/>
</dbReference>
<feature type="domain" description="Dienelactone hydrolase" evidence="1">
    <location>
        <begin position="31"/>
        <end position="250"/>
    </location>
</feature>
<proteinExistence type="predicted"/>
<dbReference type="STRING" id="913774.A0A0C3DDX5"/>
<dbReference type="EMBL" id="KN832877">
    <property type="protein sequence ID" value="KIN00148.1"/>
    <property type="molecule type" value="Genomic_DNA"/>
</dbReference>
<evidence type="ECO:0000313" key="3">
    <source>
        <dbReference type="Proteomes" id="UP000054321"/>
    </source>
</evidence>
<reference evidence="3" key="2">
    <citation type="submission" date="2015-01" db="EMBL/GenBank/DDBJ databases">
        <title>Evolutionary Origins and Diversification of the Mycorrhizal Mutualists.</title>
        <authorList>
            <consortium name="DOE Joint Genome Institute"/>
            <consortium name="Mycorrhizal Genomics Consortium"/>
            <person name="Kohler A."/>
            <person name="Kuo A."/>
            <person name="Nagy L.G."/>
            <person name="Floudas D."/>
            <person name="Copeland A."/>
            <person name="Barry K.W."/>
            <person name="Cichocki N."/>
            <person name="Veneault-Fourrey C."/>
            <person name="LaButti K."/>
            <person name="Lindquist E.A."/>
            <person name="Lipzen A."/>
            <person name="Lundell T."/>
            <person name="Morin E."/>
            <person name="Murat C."/>
            <person name="Riley R."/>
            <person name="Ohm R."/>
            <person name="Sun H."/>
            <person name="Tunlid A."/>
            <person name="Henrissat B."/>
            <person name="Grigoriev I.V."/>
            <person name="Hibbett D.S."/>
            <person name="Martin F."/>
        </authorList>
    </citation>
    <scope>NUCLEOTIDE SEQUENCE [LARGE SCALE GENOMIC DNA]</scope>
    <source>
        <strain evidence="3">Zn</strain>
    </source>
</reference>
<dbReference type="HOGENOM" id="CLU_054590_2_1_1"/>
<reference evidence="2 3" key="1">
    <citation type="submission" date="2014-04" db="EMBL/GenBank/DDBJ databases">
        <authorList>
            <consortium name="DOE Joint Genome Institute"/>
            <person name="Kuo A."/>
            <person name="Martino E."/>
            <person name="Perotto S."/>
            <person name="Kohler A."/>
            <person name="Nagy L.G."/>
            <person name="Floudas D."/>
            <person name="Copeland A."/>
            <person name="Barry K.W."/>
            <person name="Cichocki N."/>
            <person name="Veneault-Fourrey C."/>
            <person name="LaButti K."/>
            <person name="Lindquist E.A."/>
            <person name="Lipzen A."/>
            <person name="Lundell T."/>
            <person name="Morin E."/>
            <person name="Murat C."/>
            <person name="Sun H."/>
            <person name="Tunlid A."/>
            <person name="Henrissat B."/>
            <person name="Grigoriev I.V."/>
            <person name="Hibbett D.S."/>
            <person name="Martin F."/>
            <person name="Nordberg H.P."/>
            <person name="Cantor M.N."/>
            <person name="Hua S.X."/>
        </authorList>
    </citation>
    <scope>NUCLEOTIDE SEQUENCE [LARGE SCALE GENOMIC DNA]</scope>
    <source>
        <strain evidence="2 3">Zn</strain>
    </source>
</reference>
<keyword evidence="3" id="KW-1185">Reference proteome</keyword>
<dbReference type="GO" id="GO:0016787">
    <property type="term" value="F:hydrolase activity"/>
    <property type="evidence" value="ECO:0007669"/>
    <property type="project" value="InterPro"/>
</dbReference>
<dbReference type="Pfam" id="PF01738">
    <property type="entry name" value="DLH"/>
    <property type="match status" value="1"/>
</dbReference>
<dbReference type="AlphaFoldDB" id="A0A0C3DDX5"/>
<dbReference type="InterPro" id="IPR002925">
    <property type="entry name" value="Dienelactn_hydro"/>
</dbReference>
<dbReference type="PANTHER" id="PTHR17630:SF44">
    <property type="entry name" value="PROTEIN AIM2"/>
    <property type="match status" value="1"/>
</dbReference>
<dbReference type="Gene3D" id="3.40.50.1820">
    <property type="entry name" value="alpha/beta hydrolase"/>
    <property type="match status" value="1"/>
</dbReference>
<dbReference type="OrthoDB" id="17560at2759"/>
<protein>
    <recommendedName>
        <fullName evidence="1">Dienelactone hydrolase domain-containing protein</fullName>
    </recommendedName>
</protein>
<name>A0A0C3DDX5_OIDMZ</name>
<dbReference type="SUPFAM" id="SSF53474">
    <property type="entry name" value="alpha/beta-Hydrolases"/>
    <property type="match status" value="1"/>
</dbReference>
<dbReference type="InParanoid" id="A0A0C3DDX5"/>
<evidence type="ECO:0000313" key="2">
    <source>
        <dbReference type="EMBL" id="KIN00148.1"/>
    </source>
</evidence>
<organism evidence="2 3">
    <name type="scientific">Oidiodendron maius (strain Zn)</name>
    <dbReference type="NCBI Taxonomy" id="913774"/>
    <lineage>
        <taxon>Eukaryota</taxon>
        <taxon>Fungi</taxon>
        <taxon>Dikarya</taxon>
        <taxon>Ascomycota</taxon>
        <taxon>Pezizomycotina</taxon>
        <taxon>Leotiomycetes</taxon>
        <taxon>Leotiomycetes incertae sedis</taxon>
        <taxon>Myxotrichaceae</taxon>
        <taxon>Oidiodendron</taxon>
    </lineage>
</organism>
<dbReference type="Proteomes" id="UP000054321">
    <property type="component" value="Unassembled WGS sequence"/>
</dbReference>